<protein>
    <submittedName>
        <fullName evidence="2">Uncharacterized protein</fullName>
    </submittedName>
</protein>
<organism evidence="2 3">
    <name type="scientific">Cardiocondyla obscurior</name>
    <dbReference type="NCBI Taxonomy" id="286306"/>
    <lineage>
        <taxon>Eukaryota</taxon>
        <taxon>Metazoa</taxon>
        <taxon>Ecdysozoa</taxon>
        <taxon>Arthropoda</taxon>
        <taxon>Hexapoda</taxon>
        <taxon>Insecta</taxon>
        <taxon>Pterygota</taxon>
        <taxon>Neoptera</taxon>
        <taxon>Endopterygota</taxon>
        <taxon>Hymenoptera</taxon>
        <taxon>Apocrita</taxon>
        <taxon>Aculeata</taxon>
        <taxon>Formicoidea</taxon>
        <taxon>Formicidae</taxon>
        <taxon>Myrmicinae</taxon>
        <taxon>Cardiocondyla</taxon>
    </lineage>
</organism>
<dbReference type="AlphaFoldDB" id="A0AAW2EDG1"/>
<feature type="compositionally biased region" description="Basic residues" evidence="1">
    <location>
        <begin position="163"/>
        <end position="176"/>
    </location>
</feature>
<gene>
    <name evidence="2" type="ORF">PUN28_018919</name>
</gene>
<sequence>MTEWSGREGGEKKNLILTRRKCFLSKCRLVSRAVLADLAVSSKKLGEFGSALENAELLMHLEIKIGKILFLRLRRENRIESKSSRPGMRKTPTATASMTHCPANVCNKRAFPTTVPRRVTRRHSREEKGEVFATAGALISVNITPSVLKSILRISPHLRSALRPKPRALTRPRKRERSVGDRGRGEKRERIQFLGCILKSADLSTATRANIVDG</sequence>
<reference evidence="2 3" key="1">
    <citation type="submission" date="2023-03" db="EMBL/GenBank/DDBJ databases">
        <title>High recombination rates correlate with genetic variation in Cardiocondyla obscurior ants.</title>
        <authorList>
            <person name="Errbii M."/>
        </authorList>
    </citation>
    <scope>NUCLEOTIDE SEQUENCE [LARGE SCALE GENOMIC DNA]</scope>
    <source>
        <strain evidence="2">Alpha-2009</strain>
        <tissue evidence="2">Whole body</tissue>
    </source>
</reference>
<name>A0AAW2EDG1_9HYME</name>
<evidence type="ECO:0000256" key="1">
    <source>
        <dbReference type="SAM" id="MobiDB-lite"/>
    </source>
</evidence>
<dbReference type="Proteomes" id="UP001430953">
    <property type="component" value="Unassembled WGS sequence"/>
</dbReference>
<evidence type="ECO:0000313" key="2">
    <source>
        <dbReference type="EMBL" id="KAL0101418.1"/>
    </source>
</evidence>
<evidence type="ECO:0000313" key="3">
    <source>
        <dbReference type="Proteomes" id="UP001430953"/>
    </source>
</evidence>
<feature type="compositionally biased region" description="Basic and acidic residues" evidence="1">
    <location>
        <begin position="177"/>
        <end position="186"/>
    </location>
</feature>
<dbReference type="EMBL" id="JADYXP020000024">
    <property type="protein sequence ID" value="KAL0101418.1"/>
    <property type="molecule type" value="Genomic_DNA"/>
</dbReference>
<proteinExistence type="predicted"/>
<accession>A0AAW2EDG1</accession>
<feature type="region of interest" description="Disordered" evidence="1">
    <location>
        <begin position="163"/>
        <end position="186"/>
    </location>
</feature>
<comment type="caution">
    <text evidence="2">The sequence shown here is derived from an EMBL/GenBank/DDBJ whole genome shotgun (WGS) entry which is preliminary data.</text>
</comment>
<keyword evidence="3" id="KW-1185">Reference proteome</keyword>